<name>A0ABQ4E9I4_9ACTN</name>
<comment type="caution">
    <text evidence="3">The sequence shown here is derived from an EMBL/GenBank/DDBJ whole genome shotgun (WGS) entry which is preliminary data.</text>
</comment>
<protein>
    <submittedName>
        <fullName evidence="3">Uncharacterized protein</fullName>
    </submittedName>
</protein>
<keyword evidence="4" id="KW-1185">Reference proteome</keyword>
<evidence type="ECO:0000256" key="2">
    <source>
        <dbReference type="SAM" id="Phobius"/>
    </source>
</evidence>
<accession>A0ABQ4E9I4</accession>
<feature type="compositionally biased region" description="Low complexity" evidence="1">
    <location>
        <begin position="81"/>
        <end position="93"/>
    </location>
</feature>
<sequence length="238" mass="25768">MCPWPESIADLYDTPWVGSPIPGPADGRSGRTGPAASLLAGLLDHVTEAIPKLEGAGMAQPDGEAADAERNRPPGVRDDAVPGVPDDAVPVVADGSGRRTRRWPLVAAVVLLAGAAALLGGLYLEADRDRQDQRRRVAELTSREAELVRQEADSRHRAAEAQRQFDAERARFTAVEPCLRQVTSPAPIELLPEADRDRILDEAMRNPPSRSGRTVRLDELTLPRAIFPACEDVARQLK</sequence>
<feature type="region of interest" description="Disordered" evidence="1">
    <location>
        <begin position="13"/>
        <end position="33"/>
    </location>
</feature>
<feature type="compositionally biased region" description="Basic and acidic residues" evidence="1">
    <location>
        <begin position="67"/>
        <end position="80"/>
    </location>
</feature>
<evidence type="ECO:0000256" key="1">
    <source>
        <dbReference type="SAM" id="MobiDB-lite"/>
    </source>
</evidence>
<reference evidence="3 4" key="1">
    <citation type="submission" date="2021-01" db="EMBL/GenBank/DDBJ databases">
        <title>Whole genome shotgun sequence of Plantactinospora endophytica NBRC 110450.</title>
        <authorList>
            <person name="Komaki H."/>
            <person name="Tamura T."/>
        </authorList>
    </citation>
    <scope>NUCLEOTIDE SEQUENCE [LARGE SCALE GENOMIC DNA]</scope>
    <source>
        <strain evidence="3 4">NBRC 110450</strain>
    </source>
</reference>
<feature type="transmembrane region" description="Helical" evidence="2">
    <location>
        <begin position="105"/>
        <end position="124"/>
    </location>
</feature>
<keyword evidence="2" id="KW-1133">Transmembrane helix</keyword>
<dbReference type="Proteomes" id="UP000646749">
    <property type="component" value="Unassembled WGS sequence"/>
</dbReference>
<organism evidence="3 4">
    <name type="scientific">Plantactinospora endophytica</name>
    <dbReference type="NCBI Taxonomy" id="673535"/>
    <lineage>
        <taxon>Bacteria</taxon>
        <taxon>Bacillati</taxon>
        <taxon>Actinomycetota</taxon>
        <taxon>Actinomycetes</taxon>
        <taxon>Micromonosporales</taxon>
        <taxon>Micromonosporaceae</taxon>
        <taxon>Plantactinospora</taxon>
    </lineage>
</organism>
<proteinExistence type="predicted"/>
<keyword evidence="2" id="KW-0812">Transmembrane</keyword>
<keyword evidence="2" id="KW-0472">Membrane</keyword>
<feature type="region of interest" description="Disordered" evidence="1">
    <location>
        <begin position="55"/>
        <end position="93"/>
    </location>
</feature>
<gene>
    <name evidence="3" type="ORF">Pen02_63260</name>
</gene>
<evidence type="ECO:0000313" key="4">
    <source>
        <dbReference type="Proteomes" id="UP000646749"/>
    </source>
</evidence>
<evidence type="ECO:0000313" key="3">
    <source>
        <dbReference type="EMBL" id="GIG91390.1"/>
    </source>
</evidence>
<dbReference type="EMBL" id="BONW01000037">
    <property type="protein sequence ID" value="GIG91390.1"/>
    <property type="molecule type" value="Genomic_DNA"/>
</dbReference>